<evidence type="ECO:0000256" key="4">
    <source>
        <dbReference type="ARBA" id="ARBA00022723"/>
    </source>
</evidence>
<keyword evidence="5" id="KW-0574">Periplasm</keyword>
<feature type="binding site" description="axial binding residue" evidence="9">
    <location>
        <position position="78"/>
    </location>
    <ligand>
        <name>heme c</name>
        <dbReference type="ChEBI" id="CHEBI:61717"/>
        <label>1</label>
    </ligand>
    <ligandPart>
        <name>Fe</name>
        <dbReference type="ChEBI" id="CHEBI:18248"/>
    </ligandPart>
</feature>
<feature type="binding site" description="covalent" evidence="8">
    <location>
        <position position="128"/>
    </location>
    <ligand>
        <name>heme c</name>
        <dbReference type="ChEBI" id="CHEBI:61717"/>
        <label>2</label>
    </ligand>
</feature>
<dbReference type="GO" id="GO:0020037">
    <property type="term" value="F:heme binding"/>
    <property type="evidence" value="ECO:0007669"/>
    <property type="project" value="InterPro"/>
</dbReference>
<feature type="binding site" description="axial binding residue" evidence="9">
    <location>
        <position position="129"/>
    </location>
    <ligand>
        <name>heme c</name>
        <dbReference type="ChEBI" id="CHEBI:61717"/>
        <label>2</label>
    </ligand>
    <ligandPart>
        <name>Fe</name>
        <dbReference type="ChEBI" id="CHEBI:18248"/>
    </ligandPart>
</feature>
<dbReference type="InterPro" id="IPR050597">
    <property type="entry name" value="Cytochrome_c_Oxidase_Subunit"/>
</dbReference>
<keyword evidence="10" id="KW-0732">Signal</keyword>
<dbReference type="Pfam" id="PF13442">
    <property type="entry name" value="Cytochrome_CBB3"/>
    <property type="match status" value="1"/>
</dbReference>
<keyword evidence="3 8" id="KW-0349">Heme</keyword>
<proteinExistence type="predicted"/>
<organism evidence="12 13">
    <name type="scientific">Solemya velum gill symbiont</name>
    <dbReference type="NCBI Taxonomy" id="2340"/>
    <lineage>
        <taxon>Bacteria</taxon>
        <taxon>Pseudomonadati</taxon>
        <taxon>Pseudomonadota</taxon>
        <taxon>Gammaproteobacteria</taxon>
        <taxon>sulfur-oxidizing symbionts</taxon>
    </lineage>
</organism>
<dbReference type="Proteomes" id="UP000190962">
    <property type="component" value="Unassembled WGS sequence"/>
</dbReference>
<comment type="subcellular location">
    <subcellularLocation>
        <location evidence="1">Periplasm</location>
    </subcellularLocation>
</comment>
<feature type="signal peptide" evidence="10">
    <location>
        <begin position="1"/>
        <end position="24"/>
    </location>
</feature>
<keyword evidence="2" id="KW-0813">Transport</keyword>
<dbReference type="PANTHER" id="PTHR33751">
    <property type="entry name" value="CBB3-TYPE CYTOCHROME C OXIDASE SUBUNIT FIXP"/>
    <property type="match status" value="1"/>
</dbReference>
<evidence type="ECO:0000256" key="10">
    <source>
        <dbReference type="SAM" id="SignalP"/>
    </source>
</evidence>
<evidence type="ECO:0000256" key="3">
    <source>
        <dbReference type="ARBA" id="ARBA00022617"/>
    </source>
</evidence>
<gene>
    <name evidence="12" type="ORF">BOV88_07865</name>
</gene>
<feature type="binding site" description="covalent" evidence="8">
    <location>
        <position position="35"/>
    </location>
    <ligand>
        <name>heme c</name>
        <dbReference type="ChEBI" id="CHEBI:61717"/>
        <label>1</label>
    </ligand>
</feature>
<dbReference type="GO" id="GO:0042597">
    <property type="term" value="C:periplasmic space"/>
    <property type="evidence" value="ECO:0007669"/>
    <property type="project" value="UniProtKB-SubCell"/>
</dbReference>
<evidence type="ECO:0000256" key="8">
    <source>
        <dbReference type="PIRSR" id="PIRSR000005-1"/>
    </source>
</evidence>
<keyword evidence="4 9" id="KW-0479">Metal-binding</keyword>
<evidence type="ECO:0000256" key="9">
    <source>
        <dbReference type="PIRSR" id="PIRSR000005-2"/>
    </source>
</evidence>
<evidence type="ECO:0000313" key="13">
    <source>
        <dbReference type="Proteomes" id="UP000190962"/>
    </source>
</evidence>
<keyword evidence="7 9" id="KW-0408">Iron</keyword>
<dbReference type="PANTHER" id="PTHR33751:SF9">
    <property type="entry name" value="CYTOCHROME C4"/>
    <property type="match status" value="1"/>
</dbReference>
<comment type="caution">
    <text evidence="12">The sequence shown here is derived from an EMBL/GenBank/DDBJ whole genome shotgun (WGS) entry which is preliminary data.</text>
</comment>
<feature type="binding site" description="axial binding residue" evidence="9">
    <location>
        <position position="169"/>
    </location>
    <ligand>
        <name>heme c</name>
        <dbReference type="ChEBI" id="CHEBI:61717"/>
        <label>2</label>
    </ligand>
    <ligandPart>
        <name>Fe</name>
        <dbReference type="ChEBI" id="CHEBI:18248"/>
    </ligandPart>
</feature>
<dbReference type="Gene3D" id="1.10.760.10">
    <property type="entry name" value="Cytochrome c-like domain"/>
    <property type="match status" value="2"/>
</dbReference>
<dbReference type="GeneID" id="86991914"/>
<sequence>MSLKRIISITLSTGLVLGAASVSAEPTGQMLADTCAGCHGTDGVSTGPAAPHLAGMSSVYLVDSMNQFKSGERASTIMGRIAKGYTEEQYAAMGEVFAAQDIPSADQKTDADKVAAGAKVYEDSCEKCHDEKGALADDDSGILAGQWLPYLQYSMEDFKSGAREMPKKMAKKVKKLDDAQIEATLHFFASQK</sequence>
<feature type="chain" id="PRO_5012639766" description="Cytochrome c domain-containing protein" evidence="10">
    <location>
        <begin position="25"/>
        <end position="192"/>
    </location>
</feature>
<dbReference type="EMBL" id="MPNX01000010">
    <property type="protein sequence ID" value="OOY34838.1"/>
    <property type="molecule type" value="Genomic_DNA"/>
</dbReference>
<evidence type="ECO:0000256" key="2">
    <source>
        <dbReference type="ARBA" id="ARBA00022448"/>
    </source>
</evidence>
<dbReference type="AlphaFoldDB" id="A0A1T2EKF0"/>
<protein>
    <recommendedName>
        <fullName evidence="11">Cytochrome c domain-containing protein</fullName>
    </recommendedName>
</protein>
<name>A0A1T2EKF0_SOVGS</name>
<evidence type="ECO:0000259" key="11">
    <source>
        <dbReference type="PROSITE" id="PS51007"/>
    </source>
</evidence>
<dbReference type="PIRSF" id="PIRSF000005">
    <property type="entry name" value="Cytochrome_c4"/>
    <property type="match status" value="1"/>
</dbReference>
<comment type="PTM">
    <text evidence="8">Binds 2 heme c groups covalently per subunit.</text>
</comment>
<accession>A0A1T2EKF0</accession>
<evidence type="ECO:0000313" key="12">
    <source>
        <dbReference type="EMBL" id="OOY34838.1"/>
    </source>
</evidence>
<feature type="binding site" description="covalent" evidence="8">
    <location>
        <position position="38"/>
    </location>
    <ligand>
        <name>heme c</name>
        <dbReference type="ChEBI" id="CHEBI:61717"/>
        <label>1</label>
    </ligand>
</feature>
<reference evidence="12 13" key="1">
    <citation type="submission" date="2016-11" db="EMBL/GenBank/DDBJ databases">
        <title>Mixed transmission modes and dynamic genome evolution in an obligate animal-bacterial symbiosis.</title>
        <authorList>
            <person name="Russell S.L."/>
            <person name="Corbett-Detig R.B."/>
            <person name="Cavanaugh C.M."/>
        </authorList>
    </citation>
    <scope>NUCLEOTIDE SEQUENCE [LARGE SCALE GENOMIC DNA]</scope>
    <source>
        <strain evidence="12">MA-KB16</strain>
    </source>
</reference>
<dbReference type="InterPro" id="IPR036909">
    <property type="entry name" value="Cyt_c-like_dom_sf"/>
</dbReference>
<evidence type="ECO:0000256" key="6">
    <source>
        <dbReference type="ARBA" id="ARBA00022982"/>
    </source>
</evidence>
<dbReference type="InterPro" id="IPR009056">
    <property type="entry name" value="Cyt_c-like_dom"/>
</dbReference>
<evidence type="ECO:0000256" key="1">
    <source>
        <dbReference type="ARBA" id="ARBA00004418"/>
    </source>
</evidence>
<evidence type="ECO:0000256" key="5">
    <source>
        <dbReference type="ARBA" id="ARBA00022764"/>
    </source>
</evidence>
<dbReference type="Pfam" id="PF00034">
    <property type="entry name" value="Cytochrom_C"/>
    <property type="match status" value="1"/>
</dbReference>
<dbReference type="SUPFAM" id="SSF46626">
    <property type="entry name" value="Cytochrome c"/>
    <property type="match status" value="2"/>
</dbReference>
<evidence type="ECO:0000256" key="7">
    <source>
        <dbReference type="ARBA" id="ARBA00023004"/>
    </source>
</evidence>
<dbReference type="PROSITE" id="PS51007">
    <property type="entry name" value="CYTC"/>
    <property type="match status" value="1"/>
</dbReference>
<feature type="binding site" description="axial binding residue" evidence="9">
    <location>
        <position position="39"/>
    </location>
    <ligand>
        <name>heme c</name>
        <dbReference type="ChEBI" id="CHEBI:61717"/>
        <label>1</label>
    </ligand>
    <ligandPart>
        <name>Fe</name>
        <dbReference type="ChEBI" id="CHEBI:18248"/>
    </ligandPart>
</feature>
<dbReference type="RefSeq" id="WP_078453096.1">
    <property type="nucleotide sequence ID" value="NZ_MPNX01000010.1"/>
</dbReference>
<dbReference type="GO" id="GO:0009055">
    <property type="term" value="F:electron transfer activity"/>
    <property type="evidence" value="ECO:0007669"/>
    <property type="project" value="InterPro"/>
</dbReference>
<keyword evidence="6" id="KW-0249">Electron transport</keyword>
<feature type="binding site" description="covalent" evidence="8">
    <location>
        <position position="125"/>
    </location>
    <ligand>
        <name>heme c</name>
        <dbReference type="ChEBI" id="CHEBI:61717"/>
        <label>2</label>
    </ligand>
</feature>
<dbReference type="InterPro" id="IPR024167">
    <property type="entry name" value="Cytochrome_c4-like"/>
</dbReference>
<dbReference type="GO" id="GO:0005506">
    <property type="term" value="F:iron ion binding"/>
    <property type="evidence" value="ECO:0007669"/>
    <property type="project" value="InterPro"/>
</dbReference>
<feature type="domain" description="Cytochrome c" evidence="11">
    <location>
        <begin position="23"/>
        <end position="192"/>
    </location>
</feature>